<evidence type="ECO:0000259" key="8">
    <source>
        <dbReference type="Pfam" id="PF01292"/>
    </source>
</evidence>
<dbReference type="SUPFAM" id="SSF81342">
    <property type="entry name" value="Transmembrane di-heme cytochromes"/>
    <property type="match status" value="1"/>
</dbReference>
<evidence type="ECO:0000256" key="6">
    <source>
        <dbReference type="SAM" id="MobiDB-lite"/>
    </source>
</evidence>
<evidence type="ECO:0000313" key="9">
    <source>
        <dbReference type="EMBL" id="WAB82562.1"/>
    </source>
</evidence>
<feature type="transmembrane region" description="Helical" evidence="7">
    <location>
        <begin position="248"/>
        <end position="269"/>
    </location>
</feature>
<evidence type="ECO:0000256" key="5">
    <source>
        <dbReference type="ARBA" id="ARBA00023136"/>
    </source>
</evidence>
<dbReference type="GO" id="GO:0022904">
    <property type="term" value="P:respiratory electron transport chain"/>
    <property type="evidence" value="ECO:0007669"/>
    <property type="project" value="InterPro"/>
</dbReference>
<keyword evidence="3 7" id="KW-0812">Transmembrane</keyword>
<feature type="region of interest" description="Disordered" evidence="6">
    <location>
        <begin position="1"/>
        <end position="25"/>
    </location>
</feature>
<feature type="transmembrane region" description="Helical" evidence="7">
    <location>
        <begin position="289"/>
        <end position="309"/>
    </location>
</feature>
<dbReference type="EMBL" id="CP113089">
    <property type="protein sequence ID" value="WAB82562.1"/>
    <property type="molecule type" value="Genomic_DNA"/>
</dbReference>
<dbReference type="KEGG" id="mdb:OVN18_06065"/>
<dbReference type="Pfam" id="PF01292">
    <property type="entry name" value="Ni_hydr_CYTB"/>
    <property type="match status" value="1"/>
</dbReference>
<name>A0A9E8MP89_9MICO</name>
<keyword evidence="5 7" id="KW-0472">Membrane</keyword>
<evidence type="ECO:0000256" key="4">
    <source>
        <dbReference type="ARBA" id="ARBA00022989"/>
    </source>
</evidence>
<dbReference type="GO" id="GO:0009055">
    <property type="term" value="F:electron transfer activity"/>
    <property type="evidence" value="ECO:0007669"/>
    <property type="project" value="InterPro"/>
</dbReference>
<dbReference type="AlphaFoldDB" id="A0A9E8MP89"/>
<dbReference type="Proteomes" id="UP001164706">
    <property type="component" value="Chromosome"/>
</dbReference>
<feature type="transmembrane region" description="Helical" evidence="7">
    <location>
        <begin position="138"/>
        <end position="160"/>
    </location>
</feature>
<reference evidence="9" key="1">
    <citation type="submission" date="2022-11" db="EMBL/GenBank/DDBJ databases">
        <title>Description of Microcella daejonensis nov. sp, isolated from riverside soil.</title>
        <authorList>
            <person name="Molina K.M."/>
            <person name="Kim S.B."/>
        </authorList>
    </citation>
    <scope>NUCLEOTIDE SEQUENCE</scope>
    <source>
        <strain evidence="9">MMS21-STM12</strain>
    </source>
</reference>
<dbReference type="GO" id="GO:0005886">
    <property type="term" value="C:plasma membrane"/>
    <property type="evidence" value="ECO:0007669"/>
    <property type="project" value="UniProtKB-SubCell"/>
</dbReference>
<sequence length="327" mass="35777">MSGSSTRPARPAARPTAARPSGGAAAGRRLPRRLLITIGLALVGLVLVVLLARWFRETPAGLGFLAAYPGEYALPQDAPVGIPAWLAWQHGLNAFFLLLIIRTGLLVRTTKRPAAYWTRANSGLLTTKNPPKKISLELWLHLAVDVLFVLNGVVYLVLLFTTGQWVRIVPTSWEVVPNAASAALQYASLSWPSEDGWVNYNSLQQLAYFSVVFLAAPLAIVTGLRMSGAWPRDAERLNRAYPIEWARALHYPVMLYFAAFIVVHVALVLATGAQRNLNHVYAARDDGSWLGLIIFAVTLVLMIGAWFAVRPIVIRPLAALTGKVTRS</sequence>
<accession>A0A9E8MP89</accession>
<feature type="transmembrane region" description="Helical" evidence="7">
    <location>
        <begin position="82"/>
        <end position="101"/>
    </location>
</feature>
<feature type="transmembrane region" description="Helical" evidence="7">
    <location>
        <begin position="206"/>
        <end position="227"/>
    </location>
</feature>
<dbReference type="RefSeq" id="WP_267782698.1">
    <property type="nucleotide sequence ID" value="NZ_CP113089.1"/>
</dbReference>
<dbReference type="InterPro" id="IPR016174">
    <property type="entry name" value="Di-haem_cyt_TM"/>
</dbReference>
<evidence type="ECO:0000256" key="2">
    <source>
        <dbReference type="ARBA" id="ARBA00022475"/>
    </source>
</evidence>
<dbReference type="Gene3D" id="1.20.950.20">
    <property type="entry name" value="Transmembrane di-heme cytochromes, Chain C"/>
    <property type="match status" value="1"/>
</dbReference>
<evidence type="ECO:0000256" key="3">
    <source>
        <dbReference type="ARBA" id="ARBA00022692"/>
    </source>
</evidence>
<organism evidence="9 10">
    <name type="scientific">Microcella daejeonensis</name>
    <dbReference type="NCBI Taxonomy" id="2994971"/>
    <lineage>
        <taxon>Bacteria</taxon>
        <taxon>Bacillati</taxon>
        <taxon>Actinomycetota</taxon>
        <taxon>Actinomycetes</taxon>
        <taxon>Micrococcales</taxon>
        <taxon>Microbacteriaceae</taxon>
        <taxon>Microcella</taxon>
    </lineage>
</organism>
<evidence type="ECO:0000256" key="1">
    <source>
        <dbReference type="ARBA" id="ARBA00004651"/>
    </source>
</evidence>
<evidence type="ECO:0000313" key="10">
    <source>
        <dbReference type="Proteomes" id="UP001164706"/>
    </source>
</evidence>
<proteinExistence type="predicted"/>
<keyword evidence="10" id="KW-1185">Reference proteome</keyword>
<comment type="subcellular location">
    <subcellularLocation>
        <location evidence="1">Cell membrane</location>
        <topology evidence="1">Multi-pass membrane protein</topology>
    </subcellularLocation>
</comment>
<dbReference type="InterPro" id="IPR011577">
    <property type="entry name" value="Cyt_b561_bac/Ni-Hgenase"/>
</dbReference>
<evidence type="ECO:0000256" key="7">
    <source>
        <dbReference type="SAM" id="Phobius"/>
    </source>
</evidence>
<keyword evidence="2" id="KW-1003">Cell membrane</keyword>
<gene>
    <name evidence="9" type="ORF">OVN18_06065</name>
</gene>
<feature type="domain" description="Cytochrome b561 bacterial/Ni-hydrogenase" evidence="8">
    <location>
        <begin position="84"/>
        <end position="270"/>
    </location>
</feature>
<feature type="transmembrane region" description="Helical" evidence="7">
    <location>
        <begin position="34"/>
        <end position="55"/>
    </location>
</feature>
<protein>
    <submittedName>
        <fullName evidence="9">Cytochrome b/b6 domain-containing protein</fullName>
    </submittedName>
</protein>
<keyword evidence="4 7" id="KW-1133">Transmembrane helix</keyword>